<dbReference type="EMBL" id="HE616747">
    <property type="protein sequence ID" value="CCE92931.1"/>
    <property type="molecule type" value="Genomic_DNA"/>
</dbReference>
<dbReference type="KEGG" id="tdl:TDEL_0F01200"/>
<dbReference type="GO" id="GO:0006890">
    <property type="term" value="P:retrograde vesicle-mediated transport, Golgi to endoplasmic reticulum"/>
    <property type="evidence" value="ECO:0007669"/>
    <property type="project" value="EnsemblFungi"/>
</dbReference>
<dbReference type="Proteomes" id="UP000005627">
    <property type="component" value="Chromosome 6"/>
</dbReference>
<gene>
    <name evidence="2" type="primary">TDEL0F01200</name>
    <name evidence="2" type="ORF">TDEL_0F01200</name>
</gene>
<evidence type="ECO:0008006" key="4">
    <source>
        <dbReference type="Google" id="ProtNLM"/>
    </source>
</evidence>
<dbReference type="InParanoid" id="G8ZWD7"/>
<dbReference type="FunCoup" id="G8ZWD7">
    <property type="interactions" value="1184"/>
</dbReference>
<feature type="compositionally biased region" description="Polar residues" evidence="1">
    <location>
        <begin position="678"/>
        <end position="689"/>
    </location>
</feature>
<organism evidence="2 3">
    <name type="scientific">Torulaspora delbrueckii</name>
    <name type="common">Yeast</name>
    <name type="synonym">Candida colliculosa</name>
    <dbReference type="NCBI Taxonomy" id="4950"/>
    <lineage>
        <taxon>Eukaryota</taxon>
        <taxon>Fungi</taxon>
        <taxon>Dikarya</taxon>
        <taxon>Ascomycota</taxon>
        <taxon>Saccharomycotina</taxon>
        <taxon>Saccharomycetes</taxon>
        <taxon>Saccharomycetales</taxon>
        <taxon>Saccharomycetaceae</taxon>
        <taxon>Torulaspora</taxon>
    </lineage>
</organism>
<dbReference type="HOGENOM" id="CLU_010392_2_0_1"/>
<dbReference type="AlphaFoldDB" id="G8ZWD7"/>
<evidence type="ECO:0000313" key="2">
    <source>
        <dbReference type="EMBL" id="CCE92931.1"/>
    </source>
</evidence>
<evidence type="ECO:0000256" key="1">
    <source>
        <dbReference type="SAM" id="MobiDB-lite"/>
    </source>
</evidence>
<dbReference type="eggNOG" id="KOG1243">
    <property type="taxonomic scope" value="Eukaryota"/>
</dbReference>
<dbReference type="GO" id="GO:0005737">
    <property type="term" value="C:cytoplasm"/>
    <property type="evidence" value="ECO:0007669"/>
    <property type="project" value="EnsemblFungi"/>
</dbReference>
<evidence type="ECO:0000313" key="3">
    <source>
        <dbReference type="Proteomes" id="UP000005627"/>
    </source>
</evidence>
<dbReference type="InterPro" id="IPR011989">
    <property type="entry name" value="ARM-like"/>
</dbReference>
<dbReference type="STRING" id="1076872.G8ZWD7"/>
<dbReference type="Gene3D" id="3.30.200.20">
    <property type="entry name" value="Phosphorylase Kinase, domain 1"/>
    <property type="match status" value="1"/>
</dbReference>
<dbReference type="PANTHER" id="PTHR12984:SF3">
    <property type="entry name" value="N-TERMINAL KINASE-LIKE PROTEIN"/>
    <property type="match status" value="1"/>
</dbReference>
<dbReference type="Gene3D" id="1.10.510.10">
    <property type="entry name" value="Transferase(Phosphotransferase) domain 1"/>
    <property type="match status" value="1"/>
</dbReference>
<dbReference type="PANTHER" id="PTHR12984">
    <property type="entry name" value="SCY1-RELATED S/T PROTEIN KINASE-LIKE"/>
    <property type="match status" value="1"/>
</dbReference>
<dbReference type="OrthoDB" id="447103at2759"/>
<proteinExistence type="predicted"/>
<name>G8ZWD7_TORDE</name>
<keyword evidence="3" id="KW-1185">Reference proteome</keyword>
<dbReference type="GO" id="GO:0000049">
    <property type="term" value="F:tRNA binding"/>
    <property type="evidence" value="ECO:0007669"/>
    <property type="project" value="EnsemblFungi"/>
</dbReference>
<dbReference type="InterPro" id="IPR016024">
    <property type="entry name" value="ARM-type_fold"/>
</dbReference>
<feature type="region of interest" description="Disordered" evidence="1">
    <location>
        <begin position="672"/>
        <end position="699"/>
    </location>
</feature>
<dbReference type="SUPFAM" id="SSF48371">
    <property type="entry name" value="ARM repeat"/>
    <property type="match status" value="1"/>
</dbReference>
<protein>
    <recommendedName>
        <fullName evidence="4">Protein kinase domain-containing protein</fullName>
    </recommendedName>
</protein>
<dbReference type="Gene3D" id="1.25.10.10">
    <property type="entry name" value="Leucine-rich Repeat Variant"/>
    <property type="match status" value="1"/>
</dbReference>
<dbReference type="GeneID" id="11501312"/>
<dbReference type="RefSeq" id="XP_003682142.1">
    <property type="nucleotide sequence ID" value="XM_003682094.1"/>
</dbReference>
<accession>G8ZWD7</accession>
<dbReference type="InterPro" id="IPR051177">
    <property type="entry name" value="CIK-Related_Protein"/>
</dbReference>
<reference evidence="2 3" key="1">
    <citation type="journal article" date="2011" name="Proc. Natl. Acad. Sci. U.S.A.">
        <title>Evolutionary erosion of yeast sex chromosomes by mating-type switching accidents.</title>
        <authorList>
            <person name="Gordon J.L."/>
            <person name="Armisen D."/>
            <person name="Proux-Wera E."/>
            <person name="Oheigeartaigh S.S."/>
            <person name="Byrne K.P."/>
            <person name="Wolfe K.H."/>
        </authorList>
    </citation>
    <scope>NUCLEOTIDE SEQUENCE [LARGE SCALE GENOMIC DNA]</scope>
    <source>
        <strain evidence="3">ATCC 10662 / CBS 1146 / NBRC 0425 / NCYC 2629 / NRRL Y-866</strain>
    </source>
</reference>
<dbReference type="GO" id="GO:0005643">
    <property type="term" value="C:nuclear pore"/>
    <property type="evidence" value="ECO:0007669"/>
    <property type="project" value="EnsemblFungi"/>
</dbReference>
<dbReference type="GO" id="GO:0006409">
    <property type="term" value="P:tRNA export from nucleus"/>
    <property type="evidence" value="ECO:0007669"/>
    <property type="project" value="EnsemblFungi"/>
</dbReference>
<sequence length="728" mass="81902">MSFINLFKSLSNFQFPFTLEDKPVSETTLWQVFNGLRKSDSVPVTVFKANRSQQTEALITNAIHKAKILKIPGLCRVLETFDSDPQSTFIVTERVTPFPWDDIATLQRNKEALELGISQLLTTLTFLNAFVLGTIGKDSIFIDSKGQWLLFGLEMCSKVTDISNPERYLDSLHDYNRLLGLSSSCNNLNKIDAMSLGSLITTIFGTTAKIPKDWQSPVQSLASGRTSIENFMNKLQLTDTWLSNPLITIYQQLKELHIKEPQEKLAVMTNLQTSFFENKDLYHNLSAQFVEGLVIPEIANVIKWLMTSQNNSTSAVSRIIPLLAIYLDLSTERQYFPENSKQLIYDCFGLPDRQIRFLLLIYLPKISKHLNKGEISTKIYPRFIQGMADADATLRLQTLKRVPIVVPFITERQLNNELLRFLAKTQVDAEVEIRTWTVIIITRISTLLSTSSGNRSNILATAFTKSLKDPVTKPRLAALYGLAKSIDLFDVATIANKILTVIAPGLLDKDPLVRSKAKGLFEKYLNKLEDEAKAIQSANSGSHSEDINFDQYGEEETSDDTELVNQFMATLMLSSTPEPDLLTKNNTVEDNGWDTQDQDLDDGGLDTASEKINQQNAFKSTPVPIEKSWNDELNEELDDGWDDQSFWEESQPKEPPKPVIKTVKKTSILATKRPTGAIRSSRSSSTNTKVGFPAASVPKNKPVKNIFKETEVIVNDEDTVDDSWDGEW</sequence>